<evidence type="ECO:0000313" key="3">
    <source>
        <dbReference type="EMBL" id="SCF39490.1"/>
    </source>
</evidence>
<dbReference type="GO" id="GO:0010181">
    <property type="term" value="F:FMN binding"/>
    <property type="evidence" value="ECO:0007669"/>
    <property type="project" value="InterPro"/>
</dbReference>
<dbReference type="InterPro" id="IPR002563">
    <property type="entry name" value="Flavin_Rdtase-like_dom"/>
</dbReference>
<evidence type="ECO:0000259" key="2">
    <source>
        <dbReference type="SMART" id="SM00903"/>
    </source>
</evidence>
<dbReference type="InterPro" id="IPR012349">
    <property type="entry name" value="Split_barrel_FMN-bd"/>
</dbReference>
<dbReference type="EMBL" id="FMCU01000013">
    <property type="protein sequence ID" value="SCF39490.1"/>
    <property type="molecule type" value="Genomic_DNA"/>
</dbReference>
<keyword evidence="1" id="KW-0560">Oxidoreductase</keyword>
<dbReference type="SUPFAM" id="SSF50475">
    <property type="entry name" value="FMN-binding split barrel"/>
    <property type="match status" value="1"/>
</dbReference>
<keyword evidence="4" id="KW-1185">Reference proteome</keyword>
<dbReference type="GO" id="GO:0042602">
    <property type="term" value="F:riboflavin reductase (NADPH) activity"/>
    <property type="evidence" value="ECO:0007669"/>
    <property type="project" value="TreeGrafter"/>
</dbReference>
<dbReference type="Proteomes" id="UP000198797">
    <property type="component" value="Unassembled WGS sequence"/>
</dbReference>
<dbReference type="SMART" id="SM00903">
    <property type="entry name" value="Flavin_Reduct"/>
    <property type="match status" value="1"/>
</dbReference>
<gene>
    <name evidence="3" type="ORF">GA0070216_11336</name>
</gene>
<dbReference type="Pfam" id="PF01613">
    <property type="entry name" value="Flavin_Reduct"/>
    <property type="match status" value="1"/>
</dbReference>
<dbReference type="RefSeq" id="WP_091249983.1">
    <property type="nucleotide sequence ID" value="NZ_FMCU01000013.1"/>
</dbReference>
<reference evidence="4" key="1">
    <citation type="submission" date="2016-06" db="EMBL/GenBank/DDBJ databases">
        <authorList>
            <person name="Varghese N."/>
            <person name="Submissions Spin"/>
        </authorList>
    </citation>
    <scope>NUCLEOTIDE SEQUENCE [LARGE SCALE GENOMIC DNA]</scope>
    <source>
        <strain evidence="4">DSM 44100</strain>
    </source>
</reference>
<accession>A0A1C5A2R3</accession>
<dbReference type="OrthoDB" id="9792858at2"/>
<dbReference type="Gene3D" id="2.30.110.10">
    <property type="entry name" value="Electron Transport, Fmn-binding Protein, Chain A"/>
    <property type="match status" value="1"/>
</dbReference>
<dbReference type="PANTHER" id="PTHR30466">
    <property type="entry name" value="FLAVIN REDUCTASE"/>
    <property type="match status" value="1"/>
</dbReference>
<evidence type="ECO:0000313" key="4">
    <source>
        <dbReference type="Proteomes" id="UP000198797"/>
    </source>
</evidence>
<dbReference type="AlphaFoldDB" id="A0A1C5A2R3"/>
<proteinExistence type="predicted"/>
<dbReference type="InterPro" id="IPR050268">
    <property type="entry name" value="NADH-dep_flavin_reductase"/>
</dbReference>
<dbReference type="PANTHER" id="PTHR30466:SF1">
    <property type="entry name" value="FMN REDUCTASE (NADH) RUTF"/>
    <property type="match status" value="1"/>
</dbReference>
<name>A0A1C5A2R3_9ACTN</name>
<organism evidence="3 4">
    <name type="scientific">Micromonospora matsumotoense</name>
    <dbReference type="NCBI Taxonomy" id="121616"/>
    <lineage>
        <taxon>Bacteria</taxon>
        <taxon>Bacillati</taxon>
        <taxon>Actinomycetota</taxon>
        <taxon>Actinomycetes</taxon>
        <taxon>Micromonosporales</taxon>
        <taxon>Micromonosporaceae</taxon>
        <taxon>Micromonospora</taxon>
    </lineage>
</organism>
<evidence type="ECO:0000256" key="1">
    <source>
        <dbReference type="ARBA" id="ARBA00023002"/>
    </source>
</evidence>
<sequence>MRGRQDVRVPPEVAGACVDGTTFRSVMGAFPSGVTVVTTLGTGGAPLGVTCSATCSVSLDPPLLLVCLNRNSRVLSALVDRGQFIVNFLRDSRENTSSLFASSTADRFASAVWEPSRRGGLPLLVADSIAHAQCEVVGVIDAGDHTIVIGAAVDGNVHDDALGPLLYWRRRYGRWPAEDDTRTIALTLAAEG</sequence>
<feature type="domain" description="Flavin reductase like" evidence="2">
    <location>
        <begin position="27"/>
        <end position="174"/>
    </location>
</feature>
<protein>
    <submittedName>
        <fullName evidence="3">NADH-FMN oxidoreductase RutF, flavin reductase (DIM6/NTAB) family</fullName>
    </submittedName>
</protein>
<dbReference type="STRING" id="121616.GA0070216_11336"/>